<comment type="caution">
    <text evidence="17">The sequence shown here is derived from an EMBL/GenBank/DDBJ whole genome shotgun (WGS) entry which is preliminary data.</text>
</comment>
<evidence type="ECO:0000256" key="7">
    <source>
        <dbReference type="ARBA" id="ARBA00022692"/>
    </source>
</evidence>
<dbReference type="PROSITE" id="PS50109">
    <property type="entry name" value="HIS_KIN"/>
    <property type="match status" value="1"/>
</dbReference>
<evidence type="ECO:0000256" key="4">
    <source>
        <dbReference type="ARBA" id="ARBA00022475"/>
    </source>
</evidence>
<evidence type="ECO:0000256" key="11">
    <source>
        <dbReference type="ARBA" id="ARBA00022989"/>
    </source>
</evidence>
<evidence type="ECO:0000256" key="5">
    <source>
        <dbReference type="ARBA" id="ARBA00022553"/>
    </source>
</evidence>
<dbReference type="PANTHER" id="PTHR44936">
    <property type="entry name" value="SENSOR PROTEIN CREC"/>
    <property type="match status" value="1"/>
</dbReference>
<evidence type="ECO:0000256" key="2">
    <source>
        <dbReference type="ARBA" id="ARBA00004651"/>
    </source>
</evidence>
<dbReference type="EC" id="2.7.13.3" evidence="3"/>
<evidence type="ECO:0000256" key="15">
    <source>
        <dbReference type="SAM" id="Phobius"/>
    </source>
</evidence>
<dbReference type="PANTHER" id="PTHR44936:SF9">
    <property type="entry name" value="SENSOR PROTEIN CREC"/>
    <property type="match status" value="1"/>
</dbReference>
<keyword evidence="7 15" id="KW-0812">Transmembrane</keyword>
<keyword evidence="4" id="KW-1003">Cell membrane</keyword>
<dbReference type="PRINTS" id="PR00344">
    <property type="entry name" value="BCTRLSENSOR"/>
</dbReference>
<dbReference type="InterPro" id="IPR004358">
    <property type="entry name" value="Sig_transdc_His_kin-like_C"/>
</dbReference>
<feature type="transmembrane region" description="Helical" evidence="15">
    <location>
        <begin position="179"/>
        <end position="201"/>
    </location>
</feature>
<feature type="domain" description="Histidine kinase" evidence="16">
    <location>
        <begin position="227"/>
        <end position="410"/>
    </location>
</feature>
<dbReference type="Pfam" id="PF02518">
    <property type="entry name" value="HATPase_c"/>
    <property type="match status" value="1"/>
</dbReference>
<dbReference type="EMBL" id="DXAM01000095">
    <property type="protein sequence ID" value="HJA04575.1"/>
    <property type="molecule type" value="Genomic_DNA"/>
</dbReference>
<evidence type="ECO:0000256" key="13">
    <source>
        <dbReference type="ARBA" id="ARBA00023136"/>
    </source>
</evidence>
<evidence type="ECO:0000256" key="6">
    <source>
        <dbReference type="ARBA" id="ARBA00022679"/>
    </source>
</evidence>
<evidence type="ECO:0000256" key="14">
    <source>
        <dbReference type="SAM" id="Coils"/>
    </source>
</evidence>
<dbReference type="SUPFAM" id="SSF55890">
    <property type="entry name" value="Sporulation response regulatory protein Spo0B"/>
    <property type="match status" value="1"/>
</dbReference>
<evidence type="ECO:0000313" key="17">
    <source>
        <dbReference type="EMBL" id="HJA04575.1"/>
    </source>
</evidence>
<reference evidence="17" key="2">
    <citation type="submission" date="2021-04" db="EMBL/GenBank/DDBJ databases">
        <authorList>
            <person name="Gilroy R."/>
        </authorList>
    </citation>
    <scope>NUCLEOTIDE SEQUENCE</scope>
    <source>
        <strain evidence="17">ChiHjej8B7-3636</strain>
    </source>
</reference>
<keyword evidence="14" id="KW-0175">Coiled coil</keyword>
<evidence type="ECO:0000256" key="12">
    <source>
        <dbReference type="ARBA" id="ARBA00023012"/>
    </source>
</evidence>
<dbReference type="AlphaFoldDB" id="A0A9D2KH13"/>
<comment type="catalytic activity">
    <reaction evidence="1">
        <text>ATP + protein L-histidine = ADP + protein N-phospho-L-histidine.</text>
        <dbReference type="EC" id="2.7.13.3"/>
    </reaction>
</comment>
<dbReference type="Proteomes" id="UP000824220">
    <property type="component" value="Unassembled WGS sequence"/>
</dbReference>
<evidence type="ECO:0000256" key="8">
    <source>
        <dbReference type="ARBA" id="ARBA00022741"/>
    </source>
</evidence>
<evidence type="ECO:0000256" key="9">
    <source>
        <dbReference type="ARBA" id="ARBA00022777"/>
    </source>
</evidence>
<evidence type="ECO:0000256" key="10">
    <source>
        <dbReference type="ARBA" id="ARBA00022840"/>
    </source>
</evidence>
<comment type="subcellular location">
    <subcellularLocation>
        <location evidence="2">Cell membrane</location>
        <topology evidence="2">Multi-pass membrane protein</topology>
    </subcellularLocation>
</comment>
<reference evidence="17" key="1">
    <citation type="journal article" date="2021" name="PeerJ">
        <title>Extensive microbial diversity within the chicken gut microbiome revealed by metagenomics and culture.</title>
        <authorList>
            <person name="Gilroy R."/>
            <person name="Ravi A."/>
            <person name="Getino M."/>
            <person name="Pursley I."/>
            <person name="Horton D.L."/>
            <person name="Alikhan N.F."/>
            <person name="Baker D."/>
            <person name="Gharbi K."/>
            <person name="Hall N."/>
            <person name="Watson M."/>
            <person name="Adriaenssens E.M."/>
            <person name="Foster-Nyarko E."/>
            <person name="Jarju S."/>
            <person name="Secka A."/>
            <person name="Antonio M."/>
            <person name="Oren A."/>
            <person name="Chaudhuri R.R."/>
            <person name="La Ragione R."/>
            <person name="Hildebrand F."/>
            <person name="Pallen M.J."/>
        </authorList>
    </citation>
    <scope>NUCLEOTIDE SEQUENCE</scope>
    <source>
        <strain evidence="17">ChiHjej8B7-3636</strain>
    </source>
</reference>
<evidence type="ECO:0000256" key="1">
    <source>
        <dbReference type="ARBA" id="ARBA00000085"/>
    </source>
</evidence>
<keyword evidence="11 15" id="KW-1133">Transmembrane helix</keyword>
<dbReference type="GO" id="GO:0000155">
    <property type="term" value="F:phosphorelay sensor kinase activity"/>
    <property type="evidence" value="ECO:0007669"/>
    <property type="project" value="InterPro"/>
</dbReference>
<keyword evidence="9 17" id="KW-0418">Kinase</keyword>
<keyword evidence="12" id="KW-0902">Two-component regulatory system</keyword>
<proteinExistence type="predicted"/>
<protein>
    <recommendedName>
        <fullName evidence="3">histidine kinase</fullName>
        <ecNumber evidence="3">2.7.13.3</ecNumber>
    </recommendedName>
</protein>
<feature type="coiled-coil region" evidence="14">
    <location>
        <begin position="198"/>
        <end position="228"/>
    </location>
</feature>
<sequence length="410" mass="44151">MTEWRRRRFARLVLLMLPTVIVLACVGGTTAIAVAVQSDSVRDATADRVSDVASELADLDQVHAALEDLPDREAATAELQPLASLVERAAGVDYVVIMDAEGTRLTHPMAQERGRPVSTDSSDVLAGERVLELDTGRIGRTLRAKAPVLGADGAAIGAISAGILETRMTRDFAQALWQLLPWAAGALVAGTIASTVLTTALRRRLRQLDEAARELERSERMSRALRDQSHEFDTRLHVIRGLVAHDERDEALAYIDHSTTVQVAPDDPEFSGQPLLRATLEALRAELGALDTRLATDIDVTSPVDDAVLLVIANLCRNAGEAGARLVRCALRETDGRFFGVVSDDGPGIEAGLADRMFERGVTTKTDPTGAERGIGLGLVRRAVTQRDGRIEVESPPAGGARFSFEMTVR</sequence>
<evidence type="ECO:0000259" key="16">
    <source>
        <dbReference type="PROSITE" id="PS50109"/>
    </source>
</evidence>
<dbReference type="SUPFAM" id="SSF55874">
    <property type="entry name" value="ATPase domain of HSP90 chaperone/DNA topoisomerase II/histidine kinase"/>
    <property type="match status" value="1"/>
</dbReference>
<keyword evidence="5" id="KW-0597">Phosphoprotein</keyword>
<dbReference type="Pfam" id="PF17203">
    <property type="entry name" value="sCache_3_2"/>
    <property type="match status" value="1"/>
</dbReference>
<dbReference type="GO" id="GO:0005886">
    <property type="term" value="C:plasma membrane"/>
    <property type="evidence" value="ECO:0007669"/>
    <property type="project" value="UniProtKB-SubCell"/>
</dbReference>
<gene>
    <name evidence="17" type="ORF">H9800_06895</name>
</gene>
<dbReference type="PROSITE" id="PS51257">
    <property type="entry name" value="PROKAR_LIPOPROTEIN"/>
    <property type="match status" value="1"/>
</dbReference>
<dbReference type="SMART" id="SM00387">
    <property type="entry name" value="HATPase_c"/>
    <property type="match status" value="1"/>
</dbReference>
<keyword evidence="8" id="KW-0547">Nucleotide-binding</keyword>
<keyword evidence="6" id="KW-0808">Transferase</keyword>
<dbReference type="GO" id="GO:0005524">
    <property type="term" value="F:ATP binding"/>
    <property type="evidence" value="ECO:0007669"/>
    <property type="project" value="UniProtKB-KW"/>
</dbReference>
<dbReference type="InterPro" id="IPR003594">
    <property type="entry name" value="HATPase_dom"/>
</dbReference>
<organism evidence="17 18">
    <name type="scientific">Candidatus Microbacterium stercoravium</name>
    <dbReference type="NCBI Taxonomy" id="2838697"/>
    <lineage>
        <taxon>Bacteria</taxon>
        <taxon>Bacillati</taxon>
        <taxon>Actinomycetota</taxon>
        <taxon>Actinomycetes</taxon>
        <taxon>Micrococcales</taxon>
        <taxon>Microbacteriaceae</taxon>
        <taxon>Microbacterium</taxon>
    </lineage>
</organism>
<dbReference type="InterPro" id="IPR033463">
    <property type="entry name" value="sCache_3"/>
</dbReference>
<dbReference type="InterPro" id="IPR016120">
    <property type="entry name" value="Sig_transdc_His_kin_SpoOB"/>
</dbReference>
<accession>A0A9D2KH13</accession>
<keyword evidence="13 15" id="KW-0472">Membrane</keyword>
<evidence type="ECO:0000313" key="18">
    <source>
        <dbReference type="Proteomes" id="UP000824220"/>
    </source>
</evidence>
<dbReference type="InterPro" id="IPR005467">
    <property type="entry name" value="His_kinase_dom"/>
</dbReference>
<keyword evidence="10" id="KW-0067">ATP-binding</keyword>
<dbReference type="Gene3D" id="3.30.565.10">
    <property type="entry name" value="Histidine kinase-like ATPase, C-terminal domain"/>
    <property type="match status" value="1"/>
</dbReference>
<name>A0A9D2KH13_9MICO</name>
<dbReference type="InterPro" id="IPR036890">
    <property type="entry name" value="HATPase_C_sf"/>
</dbReference>
<dbReference type="InterPro" id="IPR029151">
    <property type="entry name" value="Sensor-like_sf"/>
</dbReference>
<dbReference type="Gene3D" id="3.30.450.20">
    <property type="entry name" value="PAS domain"/>
    <property type="match status" value="1"/>
</dbReference>
<dbReference type="InterPro" id="IPR050980">
    <property type="entry name" value="2C_sensor_his_kinase"/>
</dbReference>
<dbReference type="SUPFAM" id="SSF103190">
    <property type="entry name" value="Sensory domain-like"/>
    <property type="match status" value="1"/>
</dbReference>
<evidence type="ECO:0000256" key="3">
    <source>
        <dbReference type="ARBA" id="ARBA00012438"/>
    </source>
</evidence>